<reference evidence="2 3" key="1">
    <citation type="journal article" date="2015" name="Microbiome">
        <title>Genomic resolution of linkages in carbon, nitrogen, and sulfur cycling among widespread estuary sediment bacteria.</title>
        <authorList>
            <person name="Baker B.J."/>
            <person name="Lazar C.S."/>
            <person name="Teske A.P."/>
            <person name="Dick G.J."/>
        </authorList>
    </citation>
    <scope>NUCLEOTIDE SEQUENCE [LARGE SCALE GENOMIC DNA]</scope>
    <source>
        <strain evidence="2">SM1_77</strain>
    </source>
</reference>
<dbReference type="SUPFAM" id="SSF109854">
    <property type="entry name" value="DinB/YfiT-like putative metalloenzymes"/>
    <property type="match status" value="1"/>
</dbReference>
<name>A0A0S8K1I6_UNCW3</name>
<dbReference type="Proteomes" id="UP000050975">
    <property type="component" value="Unassembled WGS sequence"/>
</dbReference>
<accession>A0A0S8K1I6</accession>
<dbReference type="InterPro" id="IPR034660">
    <property type="entry name" value="DinB/YfiT-like"/>
</dbReference>
<dbReference type="Gene3D" id="1.20.120.450">
    <property type="entry name" value="dinb family like domain"/>
    <property type="match status" value="1"/>
</dbReference>
<protein>
    <recommendedName>
        <fullName evidence="1">DinB-like domain-containing protein</fullName>
    </recommendedName>
</protein>
<sequence length="150" mass="18059">MHLETEHYEDLVRTFHARLKTIPETRAAEKPRDGSWSLKEIVGHLIDSAANNHQRFVRLQEGDLEGFPSYNNENWIRIQHYRKVAWTELIEFWYVYNRMLLFIVKNVDAGSLKNEWTHEGESRTLEWLISDYYRHMKWHIDKFNGKLVSA</sequence>
<dbReference type="EMBL" id="LJVE01000004">
    <property type="protein sequence ID" value="KPL15846.1"/>
    <property type="molecule type" value="Genomic_DNA"/>
</dbReference>
<organism evidence="2 3">
    <name type="scientific">candidate division WOR_3 bacterium SM1_77</name>
    <dbReference type="NCBI Taxonomy" id="1703778"/>
    <lineage>
        <taxon>Bacteria</taxon>
        <taxon>Bacteria division WOR-3</taxon>
    </lineage>
</organism>
<dbReference type="PATRIC" id="fig|1703778.3.peg.209"/>
<dbReference type="InterPro" id="IPR024775">
    <property type="entry name" value="DinB-like"/>
</dbReference>
<proteinExistence type="predicted"/>
<dbReference type="AlphaFoldDB" id="A0A0S8K1I6"/>
<comment type="caution">
    <text evidence="2">The sequence shown here is derived from an EMBL/GenBank/DDBJ whole genome shotgun (WGS) entry which is preliminary data.</text>
</comment>
<feature type="domain" description="DinB-like" evidence="1">
    <location>
        <begin position="13"/>
        <end position="129"/>
    </location>
</feature>
<evidence type="ECO:0000313" key="2">
    <source>
        <dbReference type="EMBL" id="KPL15846.1"/>
    </source>
</evidence>
<evidence type="ECO:0000313" key="3">
    <source>
        <dbReference type="Proteomes" id="UP000050975"/>
    </source>
</evidence>
<gene>
    <name evidence="2" type="ORF">AMJ74_00600</name>
</gene>
<evidence type="ECO:0000259" key="1">
    <source>
        <dbReference type="Pfam" id="PF12867"/>
    </source>
</evidence>
<dbReference type="Pfam" id="PF12867">
    <property type="entry name" value="DinB_2"/>
    <property type="match status" value="1"/>
</dbReference>